<evidence type="ECO:0000313" key="2">
    <source>
        <dbReference type="EMBL" id="CAG6692640.1"/>
    </source>
</evidence>
<feature type="region of interest" description="Disordered" evidence="1">
    <location>
        <begin position="33"/>
        <end position="71"/>
    </location>
</feature>
<name>A0A8D8TUM1_9HEMI</name>
<reference evidence="2" key="1">
    <citation type="submission" date="2021-05" db="EMBL/GenBank/DDBJ databases">
        <authorList>
            <person name="Alioto T."/>
            <person name="Alioto T."/>
            <person name="Gomez Garrido J."/>
        </authorList>
    </citation>
    <scope>NUCLEOTIDE SEQUENCE</scope>
</reference>
<accession>A0A8D8TUM1</accession>
<sequence length="354" mass="34957">MISSVLSDSISSSSPGLCLPFMPLVTGAGAGTAGVSSSARLSPPPPTSSATGARVGSGVEGTGVDSTTGSGSGTATGAAASFFSSFTSSFFSSTAGVGVGGGASVGGGDAGRGGGSSVLTASVTADSTLAARSSVLAAAASAAADTSSIAAAATFSTDSATSSFSASVTDSSLDGVFSGLLLSFFEKLRDRKDHFFLDLSFFFLSEDSVADSGEAGVSGVAGVSLSAAASVDFSGVLSTPFDSFSVTSLTSSVIFFTSSLTSSVTSSTTFSTCVDTPLATVFTAPSTSPSSILAMASFTAFPFSPFFGVAEMSTDLLLCLAPMFHYTRVNNMLRCAKDVHQINNNWGGLISTVL</sequence>
<protein>
    <submittedName>
        <fullName evidence="2">Uncharacterized protein</fullName>
    </submittedName>
</protein>
<dbReference type="AlphaFoldDB" id="A0A8D8TUM1"/>
<feature type="compositionally biased region" description="Low complexity" evidence="1">
    <location>
        <begin position="62"/>
        <end position="71"/>
    </location>
</feature>
<organism evidence="2">
    <name type="scientific">Cacopsylla melanoneura</name>
    <dbReference type="NCBI Taxonomy" id="428564"/>
    <lineage>
        <taxon>Eukaryota</taxon>
        <taxon>Metazoa</taxon>
        <taxon>Ecdysozoa</taxon>
        <taxon>Arthropoda</taxon>
        <taxon>Hexapoda</taxon>
        <taxon>Insecta</taxon>
        <taxon>Pterygota</taxon>
        <taxon>Neoptera</taxon>
        <taxon>Paraneoptera</taxon>
        <taxon>Hemiptera</taxon>
        <taxon>Sternorrhyncha</taxon>
        <taxon>Psylloidea</taxon>
        <taxon>Psyllidae</taxon>
        <taxon>Psyllinae</taxon>
        <taxon>Cacopsylla</taxon>
    </lineage>
</organism>
<dbReference type="EMBL" id="HBUF01308257">
    <property type="protein sequence ID" value="CAG6692640.1"/>
    <property type="molecule type" value="Transcribed_RNA"/>
</dbReference>
<proteinExistence type="predicted"/>
<evidence type="ECO:0000256" key="1">
    <source>
        <dbReference type="SAM" id="MobiDB-lite"/>
    </source>
</evidence>